<keyword evidence="5 6" id="KW-0472">Membrane</keyword>
<evidence type="ECO:0000256" key="3">
    <source>
        <dbReference type="ARBA" id="ARBA00022692"/>
    </source>
</evidence>
<accession>A0ABY4AFZ4</accession>
<reference evidence="8 9" key="1">
    <citation type="submission" date="2020-11" db="EMBL/GenBank/DDBJ databases">
        <title>Algicoccus daihaiensis sp.nov., isolated from Daihai Lake in Inner Mongolia.</title>
        <authorList>
            <person name="Kai J."/>
        </authorList>
    </citation>
    <scope>NUCLEOTIDE SEQUENCE [LARGE SCALE GENOMIC DNA]</scope>
    <source>
        <strain evidence="9">f23</strain>
    </source>
</reference>
<dbReference type="InterPro" id="IPR051542">
    <property type="entry name" value="Hydrogenase_cytochrome"/>
</dbReference>
<evidence type="ECO:0000256" key="4">
    <source>
        <dbReference type="ARBA" id="ARBA00022989"/>
    </source>
</evidence>
<dbReference type="RefSeq" id="WP_243477335.1">
    <property type="nucleotide sequence ID" value="NZ_CP063982.1"/>
</dbReference>
<dbReference type="EMBL" id="CP063982">
    <property type="protein sequence ID" value="UOD49217.1"/>
    <property type="molecule type" value="Genomic_DNA"/>
</dbReference>
<sequence>MKHNPQRPTIRIWDLPTRLFHWLFAASVIGAVATVKVGGSWMDWHLPLGITALVLLVFRLVWGFTGSRYARFSSFVRSPGATVTYLRKQHRVVAPGHNPLGAWSVLALLTVVGIQAFTGLFTTDEILTQGPLNQFVSSDVASLMSSIHRFNEKPLFLLVGLHLIAILIYALRGTRLVPPMITGDKPADQLPPDTPAARDDVGIRAWGLVLIVILGSIGWWLIELGNSAGMSFN</sequence>
<gene>
    <name evidence="8" type="ORF">DHf2319_06790</name>
</gene>
<feature type="transmembrane region" description="Helical" evidence="6">
    <location>
        <begin position="20"/>
        <end position="38"/>
    </location>
</feature>
<dbReference type="PANTHER" id="PTHR30485:SF2">
    <property type="entry name" value="BLL0597 PROTEIN"/>
    <property type="match status" value="1"/>
</dbReference>
<keyword evidence="4 6" id="KW-1133">Transmembrane helix</keyword>
<proteinExistence type="predicted"/>
<keyword evidence="9" id="KW-1185">Reference proteome</keyword>
<feature type="transmembrane region" description="Helical" evidence="6">
    <location>
        <begin position="154"/>
        <end position="171"/>
    </location>
</feature>
<feature type="domain" description="Cytochrome b561 bacterial/Ni-hydrogenase" evidence="7">
    <location>
        <begin position="13"/>
        <end position="183"/>
    </location>
</feature>
<evidence type="ECO:0000313" key="9">
    <source>
        <dbReference type="Proteomes" id="UP000831607"/>
    </source>
</evidence>
<name>A0ABY4AFZ4_9BURK</name>
<dbReference type="PANTHER" id="PTHR30485">
    <property type="entry name" value="NI/FE-HYDROGENASE 1 B-TYPE CYTOCHROME SUBUNIT"/>
    <property type="match status" value="1"/>
</dbReference>
<dbReference type="SUPFAM" id="SSF81342">
    <property type="entry name" value="Transmembrane di-heme cytochromes"/>
    <property type="match status" value="1"/>
</dbReference>
<dbReference type="Proteomes" id="UP000831607">
    <property type="component" value="Chromosome"/>
</dbReference>
<dbReference type="InterPro" id="IPR016174">
    <property type="entry name" value="Di-haem_cyt_TM"/>
</dbReference>
<evidence type="ECO:0000256" key="5">
    <source>
        <dbReference type="ARBA" id="ARBA00023136"/>
    </source>
</evidence>
<comment type="subcellular location">
    <subcellularLocation>
        <location evidence="1">Cell membrane</location>
        <topology evidence="1">Multi-pass membrane protein</topology>
    </subcellularLocation>
</comment>
<evidence type="ECO:0000256" key="1">
    <source>
        <dbReference type="ARBA" id="ARBA00004651"/>
    </source>
</evidence>
<evidence type="ECO:0000313" key="8">
    <source>
        <dbReference type="EMBL" id="UOD49217.1"/>
    </source>
</evidence>
<evidence type="ECO:0000256" key="6">
    <source>
        <dbReference type="SAM" id="Phobius"/>
    </source>
</evidence>
<keyword evidence="3 6" id="KW-0812">Transmembrane</keyword>
<dbReference type="Pfam" id="PF01292">
    <property type="entry name" value="Ni_hydr_CYTB"/>
    <property type="match status" value="1"/>
</dbReference>
<organism evidence="8 9">
    <name type="scientific">Orrella daihaiensis</name>
    <dbReference type="NCBI Taxonomy" id="2782176"/>
    <lineage>
        <taxon>Bacteria</taxon>
        <taxon>Pseudomonadati</taxon>
        <taxon>Pseudomonadota</taxon>
        <taxon>Betaproteobacteria</taxon>
        <taxon>Burkholderiales</taxon>
        <taxon>Alcaligenaceae</taxon>
        <taxon>Orrella</taxon>
    </lineage>
</organism>
<evidence type="ECO:0000259" key="7">
    <source>
        <dbReference type="Pfam" id="PF01292"/>
    </source>
</evidence>
<dbReference type="Gene3D" id="1.20.950.20">
    <property type="entry name" value="Transmembrane di-heme cytochromes, Chain C"/>
    <property type="match status" value="1"/>
</dbReference>
<evidence type="ECO:0000256" key="2">
    <source>
        <dbReference type="ARBA" id="ARBA00022475"/>
    </source>
</evidence>
<feature type="transmembrane region" description="Helical" evidence="6">
    <location>
        <begin position="203"/>
        <end position="222"/>
    </location>
</feature>
<keyword evidence="2" id="KW-1003">Cell membrane</keyword>
<feature type="transmembrane region" description="Helical" evidence="6">
    <location>
        <begin position="44"/>
        <end position="62"/>
    </location>
</feature>
<dbReference type="InterPro" id="IPR011577">
    <property type="entry name" value="Cyt_b561_bac/Ni-Hgenase"/>
</dbReference>
<protein>
    <submittedName>
        <fullName evidence="8">Cytochrome b/b6 domain-containing protein</fullName>
    </submittedName>
</protein>